<feature type="transmembrane region" description="Helical" evidence="2">
    <location>
        <begin position="108"/>
        <end position="133"/>
    </location>
</feature>
<dbReference type="Pfam" id="PF00884">
    <property type="entry name" value="Sulfatase"/>
    <property type="match status" value="1"/>
</dbReference>
<dbReference type="AlphaFoldDB" id="A0A2T4Z543"/>
<accession>A0A2T4Z543</accession>
<evidence type="ECO:0000313" key="4">
    <source>
        <dbReference type="EMBL" id="PTM57018.1"/>
    </source>
</evidence>
<keyword evidence="2" id="KW-0472">Membrane</keyword>
<feature type="domain" description="Sulfatase N-terminal" evidence="3">
    <location>
        <begin position="210"/>
        <end position="487"/>
    </location>
</feature>
<gene>
    <name evidence="4" type="ORF">C8P69_10465</name>
</gene>
<evidence type="ECO:0000259" key="3">
    <source>
        <dbReference type="Pfam" id="PF00884"/>
    </source>
</evidence>
<organism evidence="4 5">
    <name type="scientific">Phreatobacter oligotrophus</name>
    <dbReference type="NCBI Taxonomy" id="1122261"/>
    <lineage>
        <taxon>Bacteria</taxon>
        <taxon>Pseudomonadati</taxon>
        <taxon>Pseudomonadota</taxon>
        <taxon>Alphaproteobacteria</taxon>
        <taxon>Hyphomicrobiales</taxon>
        <taxon>Phreatobacteraceae</taxon>
        <taxon>Phreatobacter</taxon>
    </lineage>
</organism>
<dbReference type="Proteomes" id="UP000241808">
    <property type="component" value="Unassembled WGS sequence"/>
</dbReference>
<dbReference type="RefSeq" id="WP_108176710.1">
    <property type="nucleotide sequence ID" value="NZ_PZZL01000004.1"/>
</dbReference>
<dbReference type="Gene3D" id="3.40.720.10">
    <property type="entry name" value="Alkaline Phosphatase, subunit A"/>
    <property type="match status" value="1"/>
</dbReference>
<feature type="transmembrane region" description="Helical" evidence="2">
    <location>
        <begin position="66"/>
        <end position="88"/>
    </location>
</feature>
<dbReference type="OrthoDB" id="9803751at2"/>
<feature type="transmembrane region" description="Helical" evidence="2">
    <location>
        <begin position="145"/>
        <end position="168"/>
    </location>
</feature>
<dbReference type="InterPro" id="IPR050738">
    <property type="entry name" value="Sulfatase"/>
</dbReference>
<comment type="similarity">
    <text evidence="1">Belongs to the sulfatase family.</text>
</comment>
<name>A0A2T4Z543_9HYPH</name>
<dbReference type="GO" id="GO:0004065">
    <property type="term" value="F:arylsulfatase activity"/>
    <property type="evidence" value="ECO:0007669"/>
    <property type="project" value="TreeGrafter"/>
</dbReference>
<sequence length="591" mass="63351">MTGWWSALGGLLCAVAVLALSWLVALGLSTSSFDVIIGHASYLALLAVAICLVWRSPSRYLAVRFLQMAGIVAASIVVLVDLGFLRFFKAPLWTLYDDLPVRFTDLTLSALMSYLSAYITAGLAVTALASVAITAAIARTAKAAVIVWPIATVGAFTILALGGAASVAPGAARGPLDAALMAPDPPRATLQTTRRTSTVVLDGAPRFEPKTIILAIVESAGRDIPSSDGRTPLHERIVALSGMPGWVRFDNAVTPSNATDVSIPAIVTGTGSHESAAKLQSMPFVSDLARLRGYRTAFITSSTLRWANFDSFFAGADFDVVKSAETFRLPFINDQTVDDAVAFRAVADLVAGESGKLFLMLYTNSLHWPFQQTSVAPIPGGISDRRSRAAHIQETGFASLFEALRRSGRLDDALILVIGDHGEFAFRRGAPQPLTRLETFESGVLSPLLLMRIPTHSPPDATEALAANAHRLVSGIDIAPSLADLLGLRLSNGLSYEGHSLFRPVPADRIAVSTSVAEWRSWRRAALAVARGEERMTCRTEDLCHLSRDDGRTLTRLRRAEPGDALFAAALAHPHLRAVLGKIHRDHARQP</sequence>
<evidence type="ECO:0000313" key="5">
    <source>
        <dbReference type="Proteomes" id="UP000241808"/>
    </source>
</evidence>
<dbReference type="EMBL" id="PZZL01000004">
    <property type="protein sequence ID" value="PTM57018.1"/>
    <property type="molecule type" value="Genomic_DNA"/>
</dbReference>
<keyword evidence="5" id="KW-1185">Reference proteome</keyword>
<keyword evidence="2" id="KW-0812">Transmembrane</keyword>
<keyword evidence="4" id="KW-0808">Transferase</keyword>
<dbReference type="PANTHER" id="PTHR42693:SF33">
    <property type="entry name" value="ARYLSULFATASE"/>
    <property type="match status" value="1"/>
</dbReference>
<protein>
    <submittedName>
        <fullName evidence="4">Phosphoglycerol transferase MdoB-like AlkP superfamily enzyme</fullName>
    </submittedName>
</protein>
<comment type="caution">
    <text evidence="4">The sequence shown here is derived from an EMBL/GenBank/DDBJ whole genome shotgun (WGS) entry which is preliminary data.</text>
</comment>
<dbReference type="GO" id="GO:0016740">
    <property type="term" value="F:transferase activity"/>
    <property type="evidence" value="ECO:0007669"/>
    <property type="project" value="UniProtKB-KW"/>
</dbReference>
<feature type="transmembrane region" description="Helical" evidence="2">
    <location>
        <begin position="35"/>
        <end position="54"/>
    </location>
</feature>
<dbReference type="PANTHER" id="PTHR42693">
    <property type="entry name" value="ARYLSULFATASE FAMILY MEMBER"/>
    <property type="match status" value="1"/>
</dbReference>
<dbReference type="InterPro" id="IPR000917">
    <property type="entry name" value="Sulfatase_N"/>
</dbReference>
<evidence type="ECO:0000256" key="2">
    <source>
        <dbReference type="SAM" id="Phobius"/>
    </source>
</evidence>
<keyword evidence="2" id="KW-1133">Transmembrane helix</keyword>
<reference evidence="4 5" key="1">
    <citation type="submission" date="2018-04" db="EMBL/GenBank/DDBJ databases">
        <title>Genomic Encyclopedia of Archaeal and Bacterial Type Strains, Phase II (KMG-II): from individual species to whole genera.</title>
        <authorList>
            <person name="Goeker M."/>
        </authorList>
    </citation>
    <scope>NUCLEOTIDE SEQUENCE [LARGE SCALE GENOMIC DNA]</scope>
    <source>
        <strain evidence="4 5">DSM 25521</strain>
    </source>
</reference>
<dbReference type="SUPFAM" id="SSF53649">
    <property type="entry name" value="Alkaline phosphatase-like"/>
    <property type="match status" value="1"/>
</dbReference>
<proteinExistence type="inferred from homology"/>
<dbReference type="InterPro" id="IPR017850">
    <property type="entry name" value="Alkaline_phosphatase_core_sf"/>
</dbReference>
<evidence type="ECO:0000256" key="1">
    <source>
        <dbReference type="ARBA" id="ARBA00008779"/>
    </source>
</evidence>